<dbReference type="PANTHER" id="PTHR34876:SF10">
    <property type="entry name" value="GLUCANASE"/>
    <property type="match status" value="1"/>
</dbReference>
<dbReference type="InterPro" id="IPR001524">
    <property type="entry name" value="Glyco_hydro_6_CS"/>
</dbReference>
<keyword evidence="4 9" id="KW-0326">Glycosidase</keyword>
<protein>
    <recommendedName>
        <fullName evidence="9">Glucanase</fullName>
        <ecNumber evidence="9">3.2.1.-</ecNumber>
    </recommendedName>
</protein>
<evidence type="ECO:0000256" key="7">
    <source>
        <dbReference type="PIRSR" id="PIRSR001100-2"/>
    </source>
</evidence>
<evidence type="ECO:0000256" key="5">
    <source>
        <dbReference type="ARBA" id="ARBA00023326"/>
    </source>
</evidence>
<keyword evidence="11" id="KW-1185">Reference proteome</keyword>
<comment type="caution">
    <text evidence="10">The sequence shown here is derived from an EMBL/GenBank/DDBJ whole genome shotgun (WGS) entry which is preliminary data.</text>
</comment>
<dbReference type="EMBL" id="MU865386">
    <property type="protein sequence ID" value="KAK4224674.1"/>
    <property type="molecule type" value="Genomic_DNA"/>
</dbReference>
<keyword evidence="2 9" id="KW-0136">Cellulose degradation</keyword>
<organism evidence="10 11">
    <name type="scientific">Podospora fimiseda</name>
    <dbReference type="NCBI Taxonomy" id="252190"/>
    <lineage>
        <taxon>Eukaryota</taxon>
        <taxon>Fungi</taxon>
        <taxon>Dikarya</taxon>
        <taxon>Ascomycota</taxon>
        <taxon>Pezizomycotina</taxon>
        <taxon>Sordariomycetes</taxon>
        <taxon>Sordariomycetidae</taxon>
        <taxon>Sordariales</taxon>
        <taxon>Podosporaceae</taxon>
        <taxon>Podospora</taxon>
    </lineage>
</organism>
<evidence type="ECO:0000256" key="4">
    <source>
        <dbReference type="ARBA" id="ARBA00023295"/>
    </source>
</evidence>
<feature type="binding site" evidence="7">
    <location>
        <position position="346"/>
    </location>
    <ligand>
        <name>substrate</name>
    </ligand>
</feature>
<dbReference type="GO" id="GO:0004553">
    <property type="term" value="F:hydrolase activity, hydrolyzing O-glycosyl compounds"/>
    <property type="evidence" value="ECO:0007669"/>
    <property type="project" value="InterPro"/>
</dbReference>
<evidence type="ECO:0000313" key="11">
    <source>
        <dbReference type="Proteomes" id="UP001301958"/>
    </source>
</evidence>
<evidence type="ECO:0000256" key="9">
    <source>
        <dbReference type="RuleBase" id="RU361186"/>
    </source>
</evidence>
<feature type="binding site" evidence="7">
    <location>
        <position position="218"/>
    </location>
    <ligand>
        <name>substrate</name>
    </ligand>
</feature>
<dbReference type="PIRSF" id="PIRSF001100">
    <property type="entry name" value="Beta_cellobiohydrolase"/>
    <property type="match status" value="1"/>
</dbReference>
<keyword evidence="1 9" id="KW-0378">Hydrolase</keyword>
<evidence type="ECO:0000256" key="6">
    <source>
        <dbReference type="PIRSR" id="PIRSR001100-1"/>
    </source>
</evidence>
<feature type="binding site" evidence="7">
    <location>
        <position position="215"/>
    </location>
    <ligand>
        <name>substrate</name>
    </ligand>
</feature>
<feature type="binding site" evidence="7">
    <location>
        <position position="318"/>
    </location>
    <ligand>
        <name>substrate</name>
    </ligand>
</feature>
<dbReference type="AlphaFoldDB" id="A0AAN7H060"/>
<dbReference type="Gene3D" id="3.20.20.40">
    <property type="entry name" value="1, 4-beta cellobiohydrolase"/>
    <property type="match status" value="1"/>
</dbReference>
<keyword evidence="3 9" id="KW-0119">Carbohydrate metabolism</keyword>
<dbReference type="GO" id="GO:0030245">
    <property type="term" value="P:cellulose catabolic process"/>
    <property type="evidence" value="ECO:0007669"/>
    <property type="project" value="UniProtKB-KW"/>
</dbReference>
<accession>A0AAN7H060</accession>
<dbReference type="PRINTS" id="PR00733">
    <property type="entry name" value="GLHYDRLASE6"/>
</dbReference>
<dbReference type="SUPFAM" id="SSF51989">
    <property type="entry name" value="Glycosyl hydrolases family 6, cellulases"/>
    <property type="match status" value="1"/>
</dbReference>
<proteinExistence type="inferred from homology"/>
<comment type="similarity">
    <text evidence="9">Belongs to the glycosyl hydrolase family 6.</text>
</comment>
<dbReference type="EC" id="3.2.1.-" evidence="9"/>
<dbReference type="Proteomes" id="UP001301958">
    <property type="component" value="Unassembled WGS sequence"/>
</dbReference>
<feature type="active site" description="Proton donor" evidence="6 8">
    <location>
        <position position="170"/>
    </location>
</feature>
<evidence type="ECO:0000313" key="10">
    <source>
        <dbReference type="EMBL" id="KAK4224674.1"/>
    </source>
</evidence>
<feature type="binding site" evidence="7">
    <location>
        <position position="258"/>
    </location>
    <ligand>
        <name>substrate</name>
    </ligand>
</feature>
<feature type="active site" description="Proton acceptor" evidence="6">
    <location>
        <position position="352"/>
    </location>
</feature>
<sequence length="386" mass="42383">MRADYLIAALASGAMVAAVPTKGKPNPPKAVDTTNPWVGKVPFVNPEWTGKLSTTYKNFLKQFDVKHAMRTLQVKQISTFVWISRLSELSRIDDAIAEARRVQKKTGKKQIVGLVLYNLPDRDCSAGESAGEFKSEENGFNRYKEEFVKPYAEKLAAAPDLTFAVVLEPDSLGNLVTNLNIPLCAGAADIYREGVAHAISSLQYDHVHLYIDAAHGGWLGWNDNLPLAAAEFAEVLRIANSDGTTPKKIRGFATNVSNYNPFNAKVRENYTEWSNSWDESNYATSLAPHLEAAGLPAHFIVDQGRVHLPGARKEWGEWCNVAPSGLGPRPTTNTNNTVVDALVWIKPGGESDGECGYPGAPRAGAWHDEYIQQLIKNADPSVYKLF</sequence>
<gene>
    <name evidence="10" type="ORF">QBC38DRAFT_12294</name>
</gene>
<dbReference type="PROSITE" id="PS00656">
    <property type="entry name" value="GLYCOSYL_HYDROL_F6_2"/>
    <property type="match status" value="1"/>
</dbReference>
<evidence type="ECO:0000256" key="3">
    <source>
        <dbReference type="ARBA" id="ARBA00023277"/>
    </source>
</evidence>
<name>A0AAN7H060_9PEZI</name>
<dbReference type="InterPro" id="IPR036434">
    <property type="entry name" value="Beta_cellobiohydrolase_sf"/>
</dbReference>
<dbReference type="Pfam" id="PF01341">
    <property type="entry name" value="Glyco_hydro_6"/>
    <property type="match status" value="1"/>
</dbReference>
<evidence type="ECO:0000256" key="2">
    <source>
        <dbReference type="ARBA" id="ARBA00023001"/>
    </source>
</evidence>
<reference evidence="10" key="1">
    <citation type="journal article" date="2023" name="Mol. Phylogenet. Evol.">
        <title>Genome-scale phylogeny and comparative genomics of the fungal order Sordariales.</title>
        <authorList>
            <person name="Hensen N."/>
            <person name="Bonometti L."/>
            <person name="Westerberg I."/>
            <person name="Brannstrom I.O."/>
            <person name="Guillou S."/>
            <person name="Cros-Aarteil S."/>
            <person name="Calhoun S."/>
            <person name="Haridas S."/>
            <person name="Kuo A."/>
            <person name="Mondo S."/>
            <person name="Pangilinan J."/>
            <person name="Riley R."/>
            <person name="LaButti K."/>
            <person name="Andreopoulos B."/>
            <person name="Lipzen A."/>
            <person name="Chen C."/>
            <person name="Yan M."/>
            <person name="Daum C."/>
            <person name="Ng V."/>
            <person name="Clum A."/>
            <person name="Steindorff A."/>
            <person name="Ohm R.A."/>
            <person name="Martin F."/>
            <person name="Silar P."/>
            <person name="Natvig D.O."/>
            <person name="Lalanne C."/>
            <person name="Gautier V."/>
            <person name="Ament-Velasquez S.L."/>
            <person name="Kruys A."/>
            <person name="Hutchinson M.I."/>
            <person name="Powell A.J."/>
            <person name="Barry K."/>
            <person name="Miller A.N."/>
            <person name="Grigoriev I.V."/>
            <person name="Debuchy R."/>
            <person name="Gladieux P."/>
            <person name="Hiltunen Thoren M."/>
            <person name="Johannesson H."/>
        </authorList>
    </citation>
    <scope>NUCLEOTIDE SEQUENCE</scope>
    <source>
        <strain evidence="10">CBS 990.96</strain>
    </source>
</reference>
<dbReference type="PANTHER" id="PTHR34876">
    <property type="match status" value="1"/>
</dbReference>
<keyword evidence="5 9" id="KW-0624">Polysaccharide degradation</keyword>
<evidence type="ECO:0000256" key="1">
    <source>
        <dbReference type="ARBA" id="ARBA00022801"/>
    </source>
</evidence>
<feature type="binding site" evidence="7">
    <location>
        <position position="82"/>
    </location>
    <ligand>
        <name>substrate</name>
    </ligand>
</feature>
<feature type="binding site" evidence="7">
    <location>
        <position position="350"/>
    </location>
    <ligand>
        <name>substrate</name>
    </ligand>
</feature>
<reference evidence="10" key="2">
    <citation type="submission" date="2023-05" db="EMBL/GenBank/DDBJ databases">
        <authorList>
            <consortium name="Lawrence Berkeley National Laboratory"/>
            <person name="Steindorff A."/>
            <person name="Hensen N."/>
            <person name="Bonometti L."/>
            <person name="Westerberg I."/>
            <person name="Brannstrom I.O."/>
            <person name="Guillou S."/>
            <person name="Cros-Aarteil S."/>
            <person name="Calhoun S."/>
            <person name="Haridas S."/>
            <person name="Kuo A."/>
            <person name="Mondo S."/>
            <person name="Pangilinan J."/>
            <person name="Riley R."/>
            <person name="Labutti K."/>
            <person name="Andreopoulos B."/>
            <person name="Lipzen A."/>
            <person name="Chen C."/>
            <person name="Yanf M."/>
            <person name="Daum C."/>
            <person name="Ng V."/>
            <person name="Clum A."/>
            <person name="Ohm R."/>
            <person name="Martin F."/>
            <person name="Silar P."/>
            <person name="Natvig D."/>
            <person name="Lalanne C."/>
            <person name="Gautier V."/>
            <person name="Ament-Velasquez S.L."/>
            <person name="Kruys A."/>
            <person name="Hutchinson M.I."/>
            <person name="Powell A.J."/>
            <person name="Barry K."/>
            <person name="Miller A.N."/>
            <person name="Grigoriev I.V."/>
            <person name="Debuchy R."/>
            <person name="Gladieux P."/>
            <person name="Thoren M.H."/>
            <person name="Johannesson H."/>
        </authorList>
    </citation>
    <scope>NUCLEOTIDE SEQUENCE</scope>
    <source>
        <strain evidence="10">CBS 990.96</strain>
    </source>
</reference>
<dbReference type="InterPro" id="IPR016288">
    <property type="entry name" value="Beta_cellobiohydrolase"/>
</dbReference>
<evidence type="ECO:0000256" key="8">
    <source>
        <dbReference type="PROSITE-ProRule" id="PRU10057"/>
    </source>
</evidence>